<reference evidence="1" key="1">
    <citation type="submission" date="2018-02" db="EMBL/GenBank/DDBJ databases">
        <title>Rhizophora mucronata_Transcriptome.</title>
        <authorList>
            <person name="Meera S.P."/>
            <person name="Sreeshan A."/>
            <person name="Augustine A."/>
        </authorList>
    </citation>
    <scope>NUCLEOTIDE SEQUENCE</scope>
    <source>
        <tissue evidence="1">Leaf</tissue>
    </source>
</reference>
<evidence type="ECO:0000313" key="1">
    <source>
        <dbReference type="EMBL" id="MBX72767.1"/>
    </source>
</evidence>
<dbReference type="EMBL" id="GGEC01092283">
    <property type="protein sequence ID" value="MBX72767.1"/>
    <property type="molecule type" value="Transcribed_RNA"/>
</dbReference>
<accession>A0A2P2R0P1</accession>
<dbReference type="AlphaFoldDB" id="A0A2P2R0P1"/>
<sequence>MPTFHVRYWMRLGSYAGE</sequence>
<proteinExistence type="predicted"/>
<organism evidence="1">
    <name type="scientific">Rhizophora mucronata</name>
    <name type="common">Asiatic mangrove</name>
    <dbReference type="NCBI Taxonomy" id="61149"/>
    <lineage>
        <taxon>Eukaryota</taxon>
        <taxon>Viridiplantae</taxon>
        <taxon>Streptophyta</taxon>
        <taxon>Embryophyta</taxon>
        <taxon>Tracheophyta</taxon>
        <taxon>Spermatophyta</taxon>
        <taxon>Magnoliopsida</taxon>
        <taxon>eudicotyledons</taxon>
        <taxon>Gunneridae</taxon>
        <taxon>Pentapetalae</taxon>
        <taxon>rosids</taxon>
        <taxon>fabids</taxon>
        <taxon>Malpighiales</taxon>
        <taxon>Rhizophoraceae</taxon>
        <taxon>Rhizophora</taxon>
    </lineage>
</organism>
<protein>
    <submittedName>
        <fullName evidence="1">Uncharacterized protein</fullName>
    </submittedName>
</protein>
<name>A0A2P2R0P1_RHIMU</name>